<protein>
    <submittedName>
        <fullName evidence="2">Uncharacterized protein</fullName>
    </submittedName>
</protein>
<dbReference type="EnsemblMetazoa" id="ACOM034805-RA">
    <property type="protein sequence ID" value="ACOM034805-PA.1"/>
    <property type="gene ID" value="ACOM034805"/>
</dbReference>
<sequence>MDAKWKTYIWYHQWQGQLLVLLLLLLLLLNRAHRGTNVRMRVWFNHHIIIIIIIIITIITVEHVWVWMFSFSLGRRISRAFDFAVSHHLQSSANSSSPVDVLTRFPIATDTFEELEAPLDAAVPEVVAKHFPALQSDSLRGAGAVKRTREDAVGLLVLRRKLKFKE</sequence>
<evidence type="ECO:0000256" key="1">
    <source>
        <dbReference type="SAM" id="Phobius"/>
    </source>
</evidence>
<keyword evidence="1" id="KW-0472">Membrane</keyword>
<feature type="transmembrane region" description="Helical" evidence="1">
    <location>
        <begin position="44"/>
        <end position="69"/>
    </location>
</feature>
<keyword evidence="1" id="KW-1133">Transmembrane helix</keyword>
<proteinExistence type="predicted"/>
<name>A0A8W7PND0_ANOCL</name>
<accession>A0A8W7PND0</accession>
<organism evidence="2">
    <name type="scientific">Anopheles coluzzii</name>
    <name type="common">African malaria mosquito</name>
    <dbReference type="NCBI Taxonomy" id="1518534"/>
    <lineage>
        <taxon>Eukaryota</taxon>
        <taxon>Metazoa</taxon>
        <taxon>Ecdysozoa</taxon>
        <taxon>Arthropoda</taxon>
        <taxon>Hexapoda</taxon>
        <taxon>Insecta</taxon>
        <taxon>Pterygota</taxon>
        <taxon>Neoptera</taxon>
        <taxon>Endopterygota</taxon>
        <taxon>Diptera</taxon>
        <taxon>Nematocera</taxon>
        <taxon>Culicoidea</taxon>
        <taxon>Culicidae</taxon>
        <taxon>Anophelinae</taxon>
        <taxon>Anopheles</taxon>
    </lineage>
</organism>
<dbReference type="AlphaFoldDB" id="A0A8W7PND0"/>
<reference evidence="2" key="1">
    <citation type="submission" date="2022-08" db="UniProtKB">
        <authorList>
            <consortium name="EnsemblMetazoa"/>
        </authorList>
    </citation>
    <scope>IDENTIFICATION</scope>
</reference>
<dbReference type="Proteomes" id="UP000075882">
    <property type="component" value="Unassembled WGS sequence"/>
</dbReference>
<evidence type="ECO:0000313" key="2">
    <source>
        <dbReference type="EnsemblMetazoa" id="ACOM034805-PA.1"/>
    </source>
</evidence>
<keyword evidence="1" id="KW-0812">Transmembrane</keyword>